<dbReference type="InterPro" id="IPR013849">
    <property type="entry name" value="DNA_helicase_Holl-junc_RuvA_I"/>
</dbReference>
<reference evidence="8 10" key="1">
    <citation type="submission" date="2014-07" db="EMBL/GenBank/DDBJ databases">
        <title>Draft genome sequence of Nonlabens ulvanivorans, an ulvan degrading bacterium.</title>
        <authorList>
            <person name="Kopel M."/>
            <person name="Helbert W."/>
            <person name="Henrissat B."/>
            <person name="Doniger T."/>
            <person name="Banin E."/>
        </authorList>
    </citation>
    <scope>NUCLEOTIDE SEQUENCE [LARGE SCALE GENOMIC DNA]</scope>
    <source>
        <strain evidence="8 10">PLR</strain>
    </source>
</reference>
<comment type="subcellular location">
    <subcellularLocation>
        <location evidence="6">Cytoplasm</location>
    </subcellularLocation>
</comment>
<evidence type="ECO:0000256" key="1">
    <source>
        <dbReference type="ARBA" id="ARBA00022490"/>
    </source>
</evidence>
<comment type="caution">
    <text evidence="8">The sequence shown here is derived from an EMBL/GenBank/DDBJ whole genome shotgun (WGS) entry which is preliminary data.</text>
</comment>
<dbReference type="Gene3D" id="1.10.8.10">
    <property type="entry name" value="DNA helicase RuvA subunit, C-terminal domain"/>
    <property type="match status" value="1"/>
</dbReference>
<dbReference type="EMBL" id="PVNA01000001">
    <property type="protein sequence ID" value="PRX15586.1"/>
    <property type="molecule type" value="Genomic_DNA"/>
</dbReference>
<dbReference type="NCBIfam" id="TIGR00084">
    <property type="entry name" value="ruvA"/>
    <property type="match status" value="1"/>
</dbReference>
<dbReference type="Pfam" id="PF14520">
    <property type="entry name" value="HHH_5"/>
    <property type="match status" value="1"/>
</dbReference>
<evidence type="ECO:0000259" key="7">
    <source>
        <dbReference type="SMART" id="SM00278"/>
    </source>
</evidence>
<dbReference type="InterPro" id="IPR003583">
    <property type="entry name" value="Hlx-hairpin-Hlx_DNA-bd_motif"/>
</dbReference>
<dbReference type="InterPro" id="IPR011114">
    <property type="entry name" value="RuvA_C"/>
</dbReference>
<evidence type="ECO:0000256" key="5">
    <source>
        <dbReference type="ARBA" id="ARBA00023204"/>
    </source>
</evidence>
<dbReference type="GO" id="GO:0048476">
    <property type="term" value="C:Holliday junction resolvase complex"/>
    <property type="evidence" value="ECO:0007669"/>
    <property type="project" value="UniProtKB-UniRule"/>
</dbReference>
<name>A0A084JUV5_NONUL</name>
<evidence type="ECO:0000256" key="2">
    <source>
        <dbReference type="ARBA" id="ARBA00022763"/>
    </source>
</evidence>
<dbReference type="AlphaFoldDB" id="A0A084JUV5"/>
<keyword evidence="11" id="KW-1185">Reference proteome</keyword>
<evidence type="ECO:0000313" key="11">
    <source>
        <dbReference type="Proteomes" id="UP000239997"/>
    </source>
</evidence>
<evidence type="ECO:0000256" key="3">
    <source>
        <dbReference type="ARBA" id="ARBA00023125"/>
    </source>
</evidence>
<dbReference type="Proteomes" id="UP000028531">
    <property type="component" value="Unassembled WGS sequence"/>
</dbReference>
<dbReference type="SUPFAM" id="SSF50249">
    <property type="entry name" value="Nucleic acid-binding proteins"/>
    <property type="match status" value="1"/>
</dbReference>
<dbReference type="InterPro" id="IPR010994">
    <property type="entry name" value="RuvA_2-like"/>
</dbReference>
<dbReference type="SUPFAM" id="SSF47781">
    <property type="entry name" value="RuvA domain 2-like"/>
    <property type="match status" value="1"/>
</dbReference>
<feature type="domain" description="Helix-hairpin-helix DNA-binding motif class 1" evidence="7">
    <location>
        <begin position="72"/>
        <end position="91"/>
    </location>
</feature>
<evidence type="ECO:0000313" key="8">
    <source>
        <dbReference type="EMBL" id="KEZ92739.1"/>
    </source>
</evidence>
<organism evidence="8 10">
    <name type="scientific">Nonlabens ulvanivorans</name>
    <name type="common">Persicivirga ulvanivorans</name>
    <dbReference type="NCBI Taxonomy" id="906888"/>
    <lineage>
        <taxon>Bacteria</taxon>
        <taxon>Pseudomonadati</taxon>
        <taxon>Bacteroidota</taxon>
        <taxon>Flavobacteriia</taxon>
        <taxon>Flavobacteriales</taxon>
        <taxon>Flavobacteriaceae</taxon>
        <taxon>Nonlabens</taxon>
    </lineage>
</organism>
<evidence type="ECO:0000256" key="6">
    <source>
        <dbReference type="HAMAP-Rule" id="MF_00031"/>
    </source>
</evidence>
<accession>A0A084JUV5</accession>
<dbReference type="Gene3D" id="2.40.50.140">
    <property type="entry name" value="Nucleic acid-binding proteins"/>
    <property type="match status" value="1"/>
</dbReference>
<dbReference type="Proteomes" id="UP000239997">
    <property type="component" value="Unassembled WGS sequence"/>
</dbReference>
<dbReference type="SMART" id="SM00278">
    <property type="entry name" value="HhH1"/>
    <property type="match status" value="2"/>
</dbReference>
<dbReference type="SUPFAM" id="SSF46929">
    <property type="entry name" value="DNA helicase RuvA subunit, C-terminal domain"/>
    <property type="match status" value="1"/>
</dbReference>
<protein>
    <recommendedName>
        <fullName evidence="6">Holliday junction branch migration complex subunit RuvA</fullName>
    </recommendedName>
</protein>
<keyword evidence="2 6" id="KW-0227">DNA damage</keyword>
<dbReference type="STRING" id="906888.JCM19298_2532"/>
<keyword evidence="1 6" id="KW-0963">Cytoplasm</keyword>
<dbReference type="GeneID" id="90596416"/>
<dbReference type="InterPro" id="IPR000085">
    <property type="entry name" value="RuvA"/>
</dbReference>
<comment type="domain">
    <text evidence="6">Has three domains with a flexible linker between the domains II and III and assumes an 'L' shape. Domain III is highly mobile and contacts RuvB.</text>
</comment>
<dbReference type="EMBL" id="JPJI01000032">
    <property type="protein sequence ID" value="KEZ92739.1"/>
    <property type="molecule type" value="Genomic_DNA"/>
</dbReference>
<dbReference type="CDD" id="cd14332">
    <property type="entry name" value="UBA_RuvA_C"/>
    <property type="match status" value="1"/>
</dbReference>
<comment type="similarity">
    <text evidence="6">Belongs to the RuvA family.</text>
</comment>
<dbReference type="eggNOG" id="COG0632">
    <property type="taxonomic scope" value="Bacteria"/>
</dbReference>
<dbReference type="GO" id="GO:0009378">
    <property type="term" value="F:four-way junction helicase activity"/>
    <property type="evidence" value="ECO:0007669"/>
    <property type="project" value="InterPro"/>
</dbReference>
<feature type="domain" description="Helix-hairpin-helix DNA-binding motif class 1" evidence="7">
    <location>
        <begin position="107"/>
        <end position="126"/>
    </location>
</feature>
<keyword evidence="8" id="KW-0067">ATP-binding</keyword>
<comment type="function">
    <text evidence="6">The RuvA-RuvB-RuvC complex processes Holliday junction (HJ) DNA during genetic recombination and DNA repair, while the RuvA-RuvB complex plays an important role in the rescue of blocked DNA replication forks via replication fork reversal (RFR). RuvA specifically binds to HJ cruciform DNA, conferring on it an open structure. The RuvB hexamer acts as an ATP-dependent pump, pulling dsDNA into and through the RuvAB complex. HJ branch migration allows RuvC to scan DNA until it finds its consensus sequence, where it cleaves and resolves the cruciform DNA.</text>
</comment>
<dbReference type="OrthoDB" id="5293449at2"/>
<dbReference type="Pfam" id="PF07499">
    <property type="entry name" value="RuvA_C"/>
    <property type="match status" value="1"/>
</dbReference>
<dbReference type="GO" id="GO:0006310">
    <property type="term" value="P:DNA recombination"/>
    <property type="evidence" value="ECO:0007669"/>
    <property type="project" value="UniProtKB-UniRule"/>
</dbReference>
<dbReference type="GO" id="GO:0009379">
    <property type="term" value="C:Holliday junction helicase complex"/>
    <property type="evidence" value="ECO:0007669"/>
    <property type="project" value="InterPro"/>
</dbReference>
<keyword evidence="8" id="KW-0378">Hydrolase</keyword>
<proteinExistence type="inferred from homology"/>
<dbReference type="InterPro" id="IPR036267">
    <property type="entry name" value="RuvA_C_sf"/>
</dbReference>
<dbReference type="Pfam" id="PF01330">
    <property type="entry name" value="RuvA_N"/>
    <property type="match status" value="1"/>
</dbReference>
<dbReference type="GO" id="GO:0000400">
    <property type="term" value="F:four-way junction DNA binding"/>
    <property type="evidence" value="ECO:0007669"/>
    <property type="project" value="UniProtKB-UniRule"/>
</dbReference>
<evidence type="ECO:0000313" key="10">
    <source>
        <dbReference type="Proteomes" id="UP000028531"/>
    </source>
</evidence>
<keyword evidence="4 6" id="KW-0233">DNA recombination</keyword>
<dbReference type="Gene3D" id="1.10.150.20">
    <property type="entry name" value="5' to 3' exonuclease, C-terminal subdomain"/>
    <property type="match status" value="1"/>
</dbReference>
<dbReference type="GO" id="GO:0006281">
    <property type="term" value="P:DNA repair"/>
    <property type="evidence" value="ECO:0007669"/>
    <property type="project" value="UniProtKB-UniRule"/>
</dbReference>
<gene>
    <name evidence="6" type="primary">ruvA</name>
    <name evidence="8" type="ORF">IL45_11410</name>
    <name evidence="9" type="ORF">LY02_00806</name>
</gene>
<keyword evidence="5 6" id="KW-0234">DNA repair</keyword>
<keyword evidence="8" id="KW-0347">Helicase</keyword>
<comment type="subunit">
    <text evidence="6">Homotetramer. Forms an RuvA(8)-RuvB(12)-Holliday junction (HJ) complex. HJ DNA is sandwiched between 2 RuvA tetramers; dsDNA enters through RuvA and exits via RuvB. An RuvB hexamer assembles on each DNA strand where it exits the tetramer. Each RuvB hexamer is contacted by two RuvA subunits (via domain III) on 2 adjacent RuvB subunits; this complex drives branch migration. In the full resolvosome a probable DNA-RuvA(4)-RuvB(12)-RuvC(2) complex forms which resolves the HJ.</text>
</comment>
<dbReference type="GO" id="GO:0005524">
    <property type="term" value="F:ATP binding"/>
    <property type="evidence" value="ECO:0007669"/>
    <property type="project" value="InterPro"/>
</dbReference>
<evidence type="ECO:0000313" key="9">
    <source>
        <dbReference type="EMBL" id="PRX15586.1"/>
    </source>
</evidence>
<dbReference type="GO" id="GO:0005737">
    <property type="term" value="C:cytoplasm"/>
    <property type="evidence" value="ECO:0007669"/>
    <property type="project" value="UniProtKB-SubCell"/>
</dbReference>
<dbReference type="InterPro" id="IPR012340">
    <property type="entry name" value="NA-bd_OB-fold"/>
</dbReference>
<feature type="region of interest" description="Domain III" evidence="6">
    <location>
        <begin position="144"/>
        <end position="193"/>
    </location>
</feature>
<keyword evidence="3 6" id="KW-0238">DNA-binding</keyword>
<dbReference type="RefSeq" id="WP_036583929.1">
    <property type="nucleotide sequence ID" value="NZ_CP136694.1"/>
</dbReference>
<keyword evidence="8" id="KW-0547">Nucleotide-binding</keyword>
<sequence length="193" mass="21089">MIAQLQGKLVEKNLTDVVIDCGGVGYFVEISLHTYSLIPDGELIKLFTFMQVREDSQRLFGFMEKSEREVFKLLLSVSGIGASTARTMLSSLEPRQIAQAIASGDVRTIQSVKGIGAKGAQRVILDLKDKILQVLEGEDISLHSSNTGRDEALSALETLGYLRKQAQKVVDKILASEPDATVEKLIKGALKQL</sequence>
<comment type="caution">
    <text evidence="6">Lacks conserved residue(s) required for the propagation of feature annotation.</text>
</comment>
<evidence type="ECO:0000256" key="4">
    <source>
        <dbReference type="ARBA" id="ARBA00023172"/>
    </source>
</evidence>
<reference evidence="9 11" key="2">
    <citation type="submission" date="2018-03" db="EMBL/GenBank/DDBJ databases">
        <title>Genomic Encyclopedia of Archaeal and Bacterial Type Strains, Phase II (KMG-II): from individual species to whole genera.</title>
        <authorList>
            <person name="Goeker M."/>
        </authorList>
    </citation>
    <scope>NUCLEOTIDE SEQUENCE [LARGE SCALE GENOMIC DNA]</scope>
    <source>
        <strain evidence="9 11">DSM 22727</strain>
    </source>
</reference>
<dbReference type="HAMAP" id="MF_00031">
    <property type="entry name" value="DNA_HJ_migration_RuvA"/>
    <property type="match status" value="1"/>
</dbReference>